<accession>A0A2N3I6H2</accession>
<protein>
    <submittedName>
        <fullName evidence="1">Uncharacterized protein</fullName>
    </submittedName>
</protein>
<evidence type="ECO:0000313" key="2">
    <source>
        <dbReference type="Proteomes" id="UP000233535"/>
    </source>
</evidence>
<evidence type="ECO:0000313" key="1">
    <source>
        <dbReference type="EMBL" id="PKQ65905.1"/>
    </source>
</evidence>
<dbReference type="AlphaFoldDB" id="A0A2N3I6H2"/>
<keyword evidence="2" id="KW-1185">Reference proteome</keyword>
<organism evidence="1 2">
    <name type="scientific">Labilibaculum filiforme</name>
    <dbReference type="NCBI Taxonomy" id="1940526"/>
    <lineage>
        <taxon>Bacteria</taxon>
        <taxon>Pseudomonadati</taxon>
        <taxon>Bacteroidota</taxon>
        <taxon>Bacteroidia</taxon>
        <taxon>Marinilabiliales</taxon>
        <taxon>Marinifilaceae</taxon>
        <taxon>Labilibaculum</taxon>
    </lineage>
</organism>
<dbReference type="Proteomes" id="UP000233535">
    <property type="component" value="Unassembled WGS sequence"/>
</dbReference>
<comment type="caution">
    <text evidence="1">The sequence shown here is derived from an EMBL/GenBank/DDBJ whole genome shotgun (WGS) entry which is preliminary data.</text>
</comment>
<dbReference type="EMBL" id="MVDD01000001">
    <property type="protein sequence ID" value="PKQ65905.1"/>
    <property type="molecule type" value="Genomic_DNA"/>
</dbReference>
<gene>
    <name evidence="1" type="ORF">BZG02_02570</name>
</gene>
<sequence>MHCLKGINISAEGKALGLIWICKSVAKNWLIGEEMDFRDEKNPMLFIYCLWLQTEDCKNILPQLKQGTKGYENHCVII</sequence>
<proteinExistence type="predicted"/>
<name>A0A2N3I6H2_9BACT</name>
<reference evidence="1 2" key="1">
    <citation type="journal article" date="2017" name="Front. Microbiol.">
        <title>Labilibaculum manganireducens gen. nov., sp. nov. and Labilibaculum filiforme sp. nov., Novel Bacteroidetes Isolated from Subsurface Sediments of the Baltic Sea.</title>
        <authorList>
            <person name="Vandieken V."/>
            <person name="Marshall I.P."/>
            <person name="Niemann H."/>
            <person name="Engelen B."/>
            <person name="Cypionka H."/>
        </authorList>
    </citation>
    <scope>NUCLEOTIDE SEQUENCE [LARGE SCALE GENOMIC DNA]</scope>
    <source>
        <strain evidence="1 2">59.16B</strain>
    </source>
</reference>